<comment type="caution">
    <text evidence="9">The sequence shown here is derived from an EMBL/GenBank/DDBJ whole genome shotgun (WGS) entry which is preliminary data.</text>
</comment>
<dbReference type="SUPFAM" id="SSF53098">
    <property type="entry name" value="Ribonuclease H-like"/>
    <property type="match status" value="1"/>
</dbReference>
<protein>
    <recommendedName>
        <fullName evidence="8">Exonuclease domain-containing protein</fullName>
    </recommendedName>
</protein>
<evidence type="ECO:0000259" key="8">
    <source>
        <dbReference type="SMART" id="SM00479"/>
    </source>
</evidence>
<gene>
    <name evidence="9" type="ORF">GIB67_031300</name>
</gene>
<evidence type="ECO:0000256" key="7">
    <source>
        <dbReference type="SAM" id="Coils"/>
    </source>
</evidence>
<name>A0A7J7P5Q6_9MAGN</name>
<dbReference type="PANTHER" id="PTHR12801">
    <property type="entry name" value="RNA EXONUCLEASE REXO1 / RECO3 FAMILY MEMBER-RELATED"/>
    <property type="match status" value="1"/>
</dbReference>
<dbReference type="PANTHER" id="PTHR12801:SF115">
    <property type="entry name" value="FI18136P1-RELATED"/>
    <property type="match status" value="1"/>
</dbReference>
<dbReference type="InterPro" id="IPR012337">
    <property type="entry name" value="RNaseH-like_sf"/>
</dbReference>
<dbReference type="GO" id="GO:0004527">
    <property type="term" value="F:exonuclease activity"/>
    <property type="evidence" value="ECO:0007669"/>
    <property type="project" value="UniProtKB-KW"/>
</dbReference>
<evidence type="ECO:0000256" key="6">
    <source>
        <dbReference type="ARBA" id="ARBA00023242"/>
    </source>
</evidence>
<accession>A0A7J7P5Q6</accession>
<comment type="subcellular location">
    <subcellularLocation>
        <location evidence="1">Nucleus</location>
    </subcellularLocation>
</comment>
<evidence type="ECO:0000256" key="1">
    <source>
        <dbReference type="ARBA" id="ARBA00004123"/>
    </source>
</evidence>
<evidence type="ECO:0000313" key="9">
    <source>
        <dbReference type="EMBL" id="KAF6174776.1"/>
    </source>
</evidence>
<evidence type="ECO:0000256" key="3">
    <source>
        <dbReference type="ARBA" id="ARBA00022722"/>
    </source>
</evidence>
<feature type="coiled-coil region" evidence="7">
    <location>
        <begin position="646"/>
        <end position="676"/>
    </location>
</feature>
<reference evidence="9 10" key="1">
    <citation type="journal article" date="2020" name="IScience">
        <title>Genome Sequencing of the Endangered Kingdonia uniflora (Circaeasteraceae, Ranunculales) Reveals Potential Mechanisms of Evolutionary Specialization.</title>
        <authorList>
            <person name="Sun Y."/>
            <person name="Deng T."/>
            <person name="Zhang A."/>
            <person name="Moore M.J."/>
            <person name="Landis J.B."/>
            <person name="Lin N."/>
            <person name="Zhang H."/>
            <person name="Zhang X."/>
            <person name="Huang J."/>
            <person name="Zhang X."/>
            <person name="Sun H."/>
            <person name="Wang H."/>
        </authorList>
    </citation>
    <scope>NUCLEOTIDE SEQUENCE [LARGE SCALE GENOMIC DNA]</scope>
    <source>
        <strain evidence="9">TB1705</strain>
        <tissue evidence="9">Leaf</tissue>
    </source>
</reference>
<evidence type="ECO:0000313" key="10">
    <source>
        <dbReference type="Proteomes" id="UP000541444"/>
    </source>
</evidence>
<dbReference type="Gene3D" id="3.30.420.10">
    <property type="entry name" value="Ribonuclease H-like superfamily/Ribonuclease H"/>
    <property type="match status" value="1"/>
</dbReference>
<dbReference type="CDD" id="cd06145">
    <property type="entry name" value="REX1_like"/>
    <property type="match status" value="1"/>
</dbReference>
<dbReference type="InterPro" id="IPR013520">
    <property type="entry name" value="Ribonucl_H"/>
</dbReference>
<dbReference type="GO" id="GO:0005634">
    <property type="term" value="C:nucleus"/>
    <property type="evidence" value="ECO:0007669"/>
    <property type="project" value="UniProtKB-SubCell"/>
</dbReference>
<dbReference type="GO" id="GO:0003676">
    <property type="term" value="F:nucleic acid binding"/>
    <property type="evidence" value="ECO:0007669"/>
    <property type="project" value="InterPro"/>
</dbReference>
<dbReference type="InterPro" id="IPR036397">
    <property type="entry name" value="RNaseH_sf"/>
</dbReference>
<dbReference type="AlphaFoldDB" id="A0A7J7P5Q6"/>
<dbReference type="SMART" id="SM00479">
    <property type="entry name" value="EXOIII"/>
    <property type="match status" value="1"/>
</dbReference>
<comment type="similarity">
    <text evidence="2">Belongs to the REXO1/REXO3 family.</text>
</comment>
<dbReference type="Proteomes" id="UP000541444">
    <property type="component" value="Unassembled WGS sequence"/>
</dbReference>
<evidence type="ECO:0000256" key="2">
    <source>
        <dbReference type="ARBA" id="ARBA00006357"/>
    </source>
</evidence>
<dbReference type="InterPro" id="IPR034922">
    <property type="entry name" value="REX1-like_exo"/>
</dbReference>
<evidence type="ECO:0000256" key="5">
    <source>
        <dbReference type="ARBA" id="ARBA00022839"/>
    </source>
</evidence>
<dbReference type="InterPro" id="IPR047021">
    <property type="entry name" value="REXO1/3/4-like"/>
</dbReference>
<dbReference type="OrthoDB" id="16516at2759"/>
<keyword evidence="10" id="KW-1185">Reference proteome</keyword>
<sequence>MDFSIHTGQVTEFQYMRIPKQEIPAVVMKNLQDFSDCNQKALADLVKMVQKKGMKGDKGGWKEFLLVYDKKMGTSVSDPARRSKDDLAAFLNTFTNGDDLKVFARVMQCQANCVVEKLSDSSTSYQKLVDLTIRHRDYPFNYSFPSHKEEWLIIKVGKLSKAKNSNSMVAVDCEMVLCEDGTEALVQVCAVDPSLEVKLNELVKPNKAIADYRTEITGITADDLEKATCSLADIQKSMRRLLSHGTILVGHSLNNDLEALKLDHVRVVDTSFIFKSVDAQVRKRPSLNDLCKVSASFEKLDEKQEKKLIVPEVEIANDQKLGLIRYCIELLRDLMKSISSLTKASVKDQLMKIGSSYAKVSIKHLQKSRLNLISVKVLKSNVEMLLDYMKFVVDQPRNCMCRKIPMIAAFVSAQWTSFSQLSLLAVSHEAIIQEHSSIETVLGYELRKPGAPHNCLEDARAAMKLALAKLEHGFENGIAWTPKAVPEDELARLLIHRIPTSIHREELRNIFPQDITFELQPSSRARRQQYSVVAVFKDLKEANKAFDCLKNNVEKDSYGNPQKPVRLKSVIDTIFVRKMHSNIHPEEHSSPSNKRALEVDDTVESKKRKVDLDQNQCDHVKRLKDNNKLQQGAAEIKSLEYQCGHIEEIERLNKELQQRDAEIKSLQTIISALKRKHRV</sequence>
<proteinExistence type="inferred from homology"/>
<keyword evidence="7" id="KW-0175">Coiled coil</keyword>
<dbReference type="EMBL" id="JACGCM010000243">
    <property type="protein sequence ID" value="KAF6174776.1"/>
    <property type="molecule type" value="Genomic_DNA"/>
</dbReference>
<feature type="domain" description="Exonuclease" evidence="8">
    <location>
        <begin position="167"/>
        <end position="475"/>
    </location>
</feature>
<keyword evidence="5" id="KW-0269">Exonuclease</keyword>
<keyword evidence="6" id="KW-0539">Nucleus</keyword>
<keyword evidence="3" id="KW-0540">Nuclease</keyword>
<evidence type="ECO:0000256" key="4">
    <source>
        <dbReference type="ARBA" id="ARBA00022801"/>
    </source>
</evidence>
<organism evidence="9 10">
    <name type="scientific">Kingdonia uniflora</name>
    <dbReference type="NCBI Taxonomy" id="39325"/>
    <lineage>
        <taxon>Eukaryota</taxon>
        <taxon>Viridiplantae</taxon>
        <taxon>Streptophyta</taxon>
        <taxon>Embryophyta</taxon>
        <taxon>Tracheophyta</taxon>
        <taxon>Spermatophyta</taxon>
        <taxon>Magnoliopsida</taxon>
        <taxon>Ranunculales</taxon>
        <taxon>Circaeasteraceae</taxon>
        <taxon>Kingdonia</taxon>
    </lineage>
</organism>
<dbReference type="Pfam" id="PF00929">
    <property type="entry name" value="RNase_T"/>
    <property type="match status" value="1"/>
</dbReference>
<keyword evidence="4" id="KW-0378">Hydrolase</keyword>